<evidence type="ECO:0000256" key="1">
    <source>
        <dbReference type="SAM" id="MobiDB-lite"/>
    </source>
</evidence>
<accession>A0A1C3XG13</accession>
<feature type="compositionally biased region" description="Basic residues" evidence="1">
    <location>
        <begin position="1"/>
        <end position="10"/>
    </location>
</feature>
<protein>
    <submittedName>
        <fullName evidence="2">Uncharacterized protein</fullName>
    </submittedName>
</protein>
<keyword evidence="3" id="KW-1185">Reference proteome</keyword>
<feature type="region of interest" description="Disordered" evidence="1">
    <location>
        <begin position="1"/>
        <end position="25"/>
    </location>
</feature>
<reference evidence="3" key="1">
    <citation type="submission" date="2016-08" db="EMBL/GenBank/DDBJ databases">
        <authorList>
            <person name="Varghese N."/>
            <person name="Submissions Spin"/>
        </authorList>
    </citation>
    <scope>NUCLEOTIDE SEQUENCE [LARGE SCALE GENOMIC DNA]</scope>
    <source>
        <strain evidence="3">HAMBI 2975</strain>
    </source>
</reference>
<dbReference type="Proteomes" id="UP000199101">
    <property type="component" value="Unassembled WGS sequence"/>
</dbReference>
<dbReference type="AlphaFoldDB" id="A0A1C3XG13"/>
<evidence type="ECO:0000313" key="2">
    <source>
        <dbReference type="EMBL" id="SCB50914.1"/>
    </source>
</evidence>
<proteinExistence type="predicted"/>
<dbReference type="EMBL" id="FMAG01000017">
    <property type="protein sequence ID" value="SCB50914.1"/>
    <property type="molecule type" value="Genomic_DNA"/>
</dbReference>
<organism evidence="2 3">
    <name type="scientific">Rhizobium multihospitium</name>
    <dbReference type="NCBI Taxonomy" id="410764"/>
    <lineage>
        <taxon>Bacteria</taxon>
        <taxon>Pseudomonadati</taxon>
        <taxon>Pseudomonadota</taxon>
        <taxon>Alphaproteobacteria</taxon>
        <taxon>Hyphomicrobiales</taxon>
        <taxon>Rhizobiaceae</taxon>
        <taxon>Rhizobium/Agrobacterium group</taxon>
        <taxon>Rhizobium</taxon>
    </lineage>
</organism>
<name>A0A1C3XG13_9HYPH</name>
<evidence type="ECO:0000313" key="3">
    <source>
        <dbReference type="Proteomes" id="UP000199101"/>
    </source>
</evidence>
<gene>
    <name evidence="2" type="ORF">GA0061103_0959</name>
</gene>
<sequence>MAQSHARHKKDSPFPDPVKLNAKDRLAPPRHKGLAAPIAFVDLFIF</sequence>